<dbReference type="InterPro" id="IPR010730">
    <property type="entry name" value="HET"/>
</dbReference>
<dbReference type="PANTHER" id="PTHR33112">
    <property type="entry name" value="DOMAIN PROTEIN, PUTATIVE-RELATED"/>
    <property type="match status" value="1"/>
</dbReference>
<evidence type="ECO:0000259" key="1">
    <source>
        <dbReference type="Pfam" id="PF06985"/>
    </source>
</evidence>
<reference evidence="2" key="1">
    <citation type="journal article" date="2020" name="Stud. Mycol.">
        <title>101 Dothideomycetes genomes: a test case for predicting lifestyles and emergence of pathogens.</title>
        <authorList>
            <person name="Haridas S."/>
            <person name="Albert R."/>
            <person name="Binder M."/>
            <person name="Bloem J."/>
            <person name="Labutti K."/>
            <person name="Salamov A."/>
            <person name="Andreopoulos B."/>
            <person name="Baker S."/>
            <person name="Barry K."/>
            <person name="Bills G."/>
            <person name="Bluhm B."/>
            <person name="Cannon C."/>
            <person name="Castanera R."/>
            <person name="Culley D."/>
            <person name="Daum C."/>
            <person name="Ezra D."/>
            <person name="Gonzalez J."/>
            <person name="Henrissat B."/>
            <person name="Kuo A."/>
            <person name="Liang C."/>
            <person name="Lipzen A."/>
            <person name="Lutzoni F."/>
            <person name="Magnuson J."/>
            <person name="Mondo S."/>
            <person name="Nolan M."/>
            <person name="Ohm R."/>
            <person name="Pangilinan J."/>
            <person name="Park H.-J."/>
            <person name="Ramirez L."/>
            <person name="Alfaro M."/>
            <person name="Sun H."/>
            <person name="Tritt A."/>
            <person name="Yoshinaga Y."/>
            <person name="Zwiers L.-H."/>
            <person name="Turgeon B."/>
            <person name="Goodwin S."/>
            <person name="Spatafora J."/>
            <person name="Crous P."/>
            <person name="Grigoriev I."/>
        </authorList>
    </citation>
    <scope>NUCLEOTIDE SEQUENCE</scope>
    <source>
        <strain evidence="2">CBS 115976</strain>
    </source>
</reference>
<feature type="non-terminal residue" evidence="2">
    <location>
        <position position="1"/>
    </location>
</feature>
<evidence type="ECO:0000313" key="3">
    <source>
        <dbReference type="Proteomes" id="UP000799302"/>
    </source>
</evidence>
<keyword evidence="3" id="KW-1185">Reference proteome</keyword>
<proteinExistence type="predicted"/>
<gene>
    <name evidence="2" type="ORF">BT63DRAFT_365276</name>
</gene>
<evidence type="ECO:0000313" key="2">
    <source>
        <dbReference type="EMBL" id="KAF2669793.1"/>
    </source>
</evidence>
<dbReference type="Proteomes" id="UP000799302">
    <property type="component" value="Unassembled WGS sequence"/>
</dbReference>
<sequence>YAALSYCWGSSRAFTTTISSLSKRKAGFALGNLPRTIRHAVEVAQALSIPYLWVDSLCIIQDSPTDWDTEATRMCSVYENALVTFAAVDSPDNRTGMFLTSESRLTKKLDLRMADGTTSSVHARISRDRERLGIIHYNPFIQRASKTNILETRGWTFQELSLSTRILWFSCDELAWSCHEIGVCECKPEPIPRSLCLSANHNVHPNRFLACTDDDSTSWILEWMQIVDKFTLRHLSFQKDRLPALAGLAAAFQTRVNGLYCGGLWGLNLQAQLLWYSDTQPSAIDARPPMEVPVIDYAPSWSWASVSGHIMYYP</sequence>
<protein>
    <submittedName>
        <fullName evidence="2">HET-domain-containing protein</fullName>
    </submittedName>
</protein>
<organism evidence="2 3">
    <name type="scientific">Microthyrium microscopicum</name>
    <dbReference type="NCBI Taxonomy" id="703497"/>
    <lineage>
        <taxon>Eukaryota</taxon>
        <taxon>Fungi</taxon>
        <taxon>Dikarya</taxon>
        <taxon>Ascomycota</taxon>
        <taxon>Pezizomycotina</taxon>
        <taxon>Dothideomycetes</taxon>
        <taxon>Dothideomycetes incertae sedis</taxon>
        <taxon>Microthyriales</taxon>
        <taxon>Microthyriaceae</taxon>
        <taxon>Microthyrium</taxon>
    </lineage>
</organism>
<dbReference type="AlphaFoldDB" id="A0A6A6UEE0"/>
<dbReference type="EMBL" id="MU004234">
    <property type="protein sequence ID" value="KAF2669793.1"/>
    <property type="molecule type" value="Genomic_DNA"/>
</dbReference>
<accession>A0A6A6UEE0</accession>
<dbReference type="PANTHER" id="PTHR33112:SF9">
    <property type="entry name" value="HETEROKARYON INCOMPATIBILITY DOMAIN-CONTAINING PROTEIN"/>
    <property type="match status" value="1"/>
</dbReference>
<name>A0A6A6UEE0_9PEZI</name>
<dbReference type="Pfam" id="PF06985">
    <property type="entry name" value="HET"/>
    <property type="match status" value="1"/>
</dbReference>
<feature type="domain" description="Heterokaryon incompatibility" evidence="1">
    <location>
        <begin position="1"/>
        <end position="159"/>
    </location>
</feature>
<feature type="non-terminal residue" evidence="2">
    <location>
        <position position="314"/>
    </location>
</feature>
<dbReference type="OrthoDB" id="3486565at2759"/>